<reference evidence="1 2" key="1">
    <citation type="journal article" date="2015" name="Nature">
        <title>rRNA introns, odd ribosomes, and small enigmatic genomes across a large radiation of phyla.</title>
        <authorList>
            <person name="Brown C.T."/>
            <person name="Hug L.A."/>
            <person name="Thomas B.C."/>
            <person name="Sharon I."/>
            <person name="Castelle C.J."/>
            <person name="Singh A."/>
            <person name="Wilkins M.J."/>
            <person name="Williams K.H."/>
            <person name="Banfield J.F."/>
        </authorList>
    </citation>
    <scope>NUCLEOTIDE SEQUENCE [LARGE SCALE GENOMIC DNA]</scope>
</reference>
<gene>
    <name evidence="1" type="ORF">UX78_C0005G0049</name>
</gene>
<evidence type="ECO:0000313" key="2">
    <source>
        <dbReference type="Proteomes" id="UP000034607"/>
    </source>
</evidence>
<organism evidence="1 2">
    <name type="scientific">Candidatus Amesbacteria bacterium GW2011_GWA2_47_11</name>
    <dbReference type="NCBI Taxonomy" id="1618357"/>
    <lineage>
        <taxon>Bacteria</taxon>
        <taxon>Candidatus Amesiibacteriota</taxon>
    </lineage>
</organism>
<protein>
    <submittedName>
        <fullName evidence="1">Septum formation initiator</fullName>
    </submittedName>
</protein>
<dbReference type="EMBL" id="LCNM01000005">
    <property type="protein sequence ID" value="KKU56633.1"/>
    <property type="molecule type" value="Genomic_DNA"/>
</dbReference>
<dbReference type="InterPro" id="IPR007060">
    <property type="entry name" value="FtsL/DivIC"/>
</dbReference>
<name>A0A0G1TR66_9BACT</name>
<comment type="caution">
    <text evidence="1">The sequence shown here is derived from an EMBL/GenBank/DDBJ whole genome shotgun (WGS) entry which is preliminary data.</text>
</comment>
<dbReference type="Pfam" id="PF04977">
    <property type="entry name" value="DivIC"/>
    <property type="match status" value="1"/>
</dbReference>
<dbReference type="Proteomes" id="UP000034607">
    <property type="component" value="Unassembled WGS sequence"/>
</dbReference>
<dbReference type="AlphaFoldDB" id="A0A0G1TR66"/>
<evidence type="ECO:0000313" key="1">
    <source>
        <dbReference type="EMBL" id="KKU56633.1"/>
    </source>
</evidence>
<proteinExistence type="predicted"/>
<sequence>MKKMKWKPLVIAILGMVMAVRTGLNVYRLWRTGDSVKEARRNLVEATAESERLQKQLLEVKSPEWVEKEARERLGYGRPGETILVLPEQESSRETELGAQEQNIPNWKKWWKLYVRI</sequence>
<accession>A0A0G1TR66</accession>